<comment type="similarity">
    <text evidence="1">Belongs to the bacterial solute-binding protein 5 family.</text>
</comment>
<dbReference type="GO" id="GO:1904680">
    <property type="term" value="F:peptide transmembrane transporter activity"/>
    <property type="evidence" value="ECO:0007669"/>
    <property type="project" value="TreeGrafter"/>
</dbReference>
<keyword evidence="6" id="KW-1185">Reference proteome</keyword>
<sequence length="541" mass="60789">MSIFAVNKHLLKIMTLPFLCWVTACNSDNDQSLSDHSIVYCSEGSPESFNPQTVTSGTTIDATSNQLYNRLISFRGEDNTIAPSLAKSWHVTRDGKMVTFYLRKNVAFHQTDYFTPTRFFNADDVLFSFNRILLPKHPFHQVSGGKYPFFQSVSFSNVVESIEKINEYTIRFKFKYADSSILANIASDFAVILSKEYADTLVLKNIKREIDTLPIGTGPFKLKDYRPGAYIRYAPHKPYWDEPSTLEQLIFDITPSNTGRLTKLLAGECDVIAFPIAHNKIKSKPELKLQAVTSFNVGYLGFNTLKPPFNNVKVRQAVALAVNKQAIIDTVYQSKADIAHSLLPRTSWAYDKHTLPQTYDLAAAKKLLTEAGFPNGFTMNLWALPVQRAYNPDAVTMAKLIQADLKKIGINVLIENSLDMGSFLEQLSKGEHQSVLLGWSADHPDPDNFFTPLLSCSSAKSGNNRTFWCHKEFDNLIQQALETTNVAQRKEFYSHALAIISTEVPLIPIAHSKRFQARKNIVKGELLSPFGGIDFSKVSKN</sequence>
<evidence type="ECO:0000256" key="1">
    <source>
        <dbReference type="ARBA" id="ARBA00005695"/>
    </source>
</evidence>
<dbReference type="OrthoDB" id="9801912at2"/>
<dbReference type="Gene3D" id="3.90.76.10">
    <property type="entry name" value="Dipeptide-binding Protein, Domain 1"/>
    <property type="match status" value="1"/>
</dbReference>
<reference evidence="5 7" key="1">
    <citation type="submission" date="2019-07" db="EMBL/GenBank/DDBJ databases">
        <title>Genomes of sea-ice associated Colwellia species.</title>
        <authorList>
            <person name="Bowman J.P."/>
        </authorList>
    </citation>
    <scope>NUCLEOTIDE SEQUENCE [LARGE SCALE GENOMIC DNA]</scope>
    <source>
        <strain evidence="4 6">ACAM 607</strain>
        <strain evidence="5 7">IC036</strain>
    </source>
</reference>
<dbReference type="Proteomes" id="UP000321525">
    <property type="component" value="Unassembled WGS sequence"/>
</dbReference>
<dbReference type="InterPro" id="IPR000914">
    <property type="entry name" value="SBP_5_dom"/>
</dbReference>
<dbReference type="SUPFAM" id="SSF53850">
    <property type="entry name" value="Periplasmic binding protein-like II"/>
    <property type="match status" value="1"/>
</dbReference>
<dbReference type="PIRSF" id="PIRSF002741">
    <property type="entry name" value="MppA"/>
    <property type="match status" value="1"/>
</dbReference>
<evidence type="ECO:0000259" key="3">
    <source>
        <dbReference type="Pfam" id="PF00496"/>
    </source>
</evidence>
<dbReference type="InterPro" id="IPR039424">
    <property type="entry name" value="SBP_5"/>
</dbReference>
<dbReference type="PANTHER" id="PTHR30290">
    <property type="entry name" value="PERIPLASMIC BINDING COMPONENT OF ABC TRANSPORTER"/>
    <property type="match status" value="1"/>
</dbReference>
<protein>
    <submittedName>
        <fullName evidence="5">ABC transporter substrate-binding protein</fullName>
    </submittedName>
</protein>
<dbReference type="EMBL" id="VOLR01000015">
    <property type="protein sequence ID" value="TWX58381.1"/>
    <property type="molecule type" value="Genomic_DNA"/>
</dbReference>
<dbReference type="EMBL" id="VOLQ01000014">
    <property type="protein sequence ID" value="TWX67433.1"/>
    <property type="molecule type" value="Genomic_DNA"/>
</dbReference>
<evidence type="ECO:0000313" key="7">
    <source>
        <dbReference type="Proteomes" id="UP000321917"/>
    </source>
</evidence>
<keyword evidence="2" id="KW-0732">Signal</keyword>
<evidence type="ECO:0000256" key="2">
    <source>
        <dbReference type="ARBA" id="ARBA00022729"/>
    </source>
</evidence>
<dbReference type="Proteomes" id="UP000321917">
    <property type="component" value="Unassembled WGS sequence"/>
</dbReference>
<feature type="domain" description="Solute-binding protein family 5" evidence="3">
    <location>
        <begin position="81"/>
        <end position="459"/>
    </location>
</feature>
<evidence type="ECO:0000313" key="4">
    <source>
        <dbReference type="EMBL" id="TWX58381.1"/>
    </source>
</evidence>
<evidence type="ECO:0000313" key="5">
    <source>
        <dbReference type="EMBL" id="TWX67433.1"/>
    </source>
</evidence>
<organism evidence="5 7">
    <name type="scientific">Colwellia hornerae</name>
    <dbReference type="NCBI Taxonomy" id="89402"/>
    <lineage>
        <taxon>Bacteria</taxon>
        <taxon>Pseudomonadati</taxon>
        <taxon>Pseudomonadota</taxon>
        <taxon>Gammaproteobacteria</taxon>
        <taxon>Alteromonadales</taxon>
        <taxon>Colwelliaceae</taxon>
        <taxon>Colwellia</taxon>
    </lineage>
</organism>
<dbReference type="Pfam" id="PF00496">
    <property type="entry name" value="SBP_bac_5"/>
    <property type="match status" value="1"/>
</dbReference>
<comment type="caution">
    <text evidence="5">The sequence shown here is derived from an EMBL/GenBank/DDBJ whole genome shotgun (WGS) entry which is preliminary data.</text>
</comment>
<dbReference type="GO" id="GO:0043190">
    <property type="term" value="C:ATP-binding cassette (ABC) transporter complex"/>
    <property type="evidence" value="ECO:0007669"/>
    <property type="project" value="InterPro"/>
</dbReference>
<dbReference type="Gene3D" id="3.40.190.10">
    <property type="entry name" value="Periplasmic binding protein-like II"/>
    <property type="match status" value="1"/>
</dbReference>
<dbReference type="RefSeq" id="WP_146799726.1">
    <property type="nucleotide sequence ID" value="NZ_VOLP01000014.1"/>
</dbReference>
<proteinExistence type="inferred from homology"/>
<evidence type="ECO:0000313" key="6">
    <source>
        <dbReference type="Proteomes" id="UP000321525"/>
    </source>
</evidence>
<name>A0A5C6QFD4_9GAMM</name>
<dbReference type="CDD" id="cd08493">
    <property type="entry name" value="PBP2_DppA_like"/>
    <property type="match status" value="1"/>
</dbReference>
<dbReference type="GO" id="GO:0042938">
    <property type="term" value="P:dipeptide transport"/>
    <property type="evidence" value="ECO:0007669"/>
    <property type="project" value="TreeGrafter"/>
</dbReference>
<gene>
    <name evidence="4" type="ORF">ESZ26_11870</name>
    <name evidence="5" type="ORF">ESZ27_09105</name>
</gene>
<dbReference type="GO" id="GO:0030288">
    <property type="term" value="C:outer membrane-bounded periplasmic space"/>
    <property type="evidence" value="ECO:0007669"/>
    <property type="project" value="TreeGrafter"/>
</dbReference>
<accession>A0A5C6QFD4</accession>
<dbReference type="PANTHER" id="PTHR30290:SF38">
    <property type="entry name" value="D,D-DIPEPTIDE-BINDING PERIPLASMIC PROTEIN DDPA-RELATED"/>
    <property type="match status" value="1"/>
</dbReference>
<dbReference type="AlphaFoldDB" id="A0A5C6QFD4"/>
<dbReference type="Gene3D" id="3.10.105.10">
    <property type="entry name" value="Dipeptide-binding Protein, Domain 3"/>
    <property type="match status" value="1"/>
</dbReference>
<dbReference type="InterPro" id="IPR030678">
    <property type="entry name" value="Peptide/Ni-bd"/>
</dbReference>